<organism evidence="2 3">
    <name type="scientific">Phytophthora cactorum</name>
    <dbReference type="NCBI Taxonomy" id="29920"/>
    <lineage>
        <taxon>Eukaryota</taxon>
        <taxon>Sar</taxon>
        <taxon>Stramenopiles</taxon>
        <taxon>Oomycota</taxon>
        <taxon>Peronosporomycetes</taxon>
        <taxon>Peronosporales</taxon>
        <taxon>Peronosporaceae</taxon>
        <taxon>Phytophthora</taxon>
    </lineage>
</organism>
<comment type="caution">
    <text evidence="2">The sequence shown here is derived from an EMBL/GenBank/DDBJ whole genome shotgun (WGS) entry which is preliminary data.</text>
</comment>
<sequence>MAFLLDDDDEQTFEAALSFIDGFEPADDLSSQNTDHLDELSKFSNVNPTRPKRRVLTSEEKKRRRAEINERKRLLRKARIYGDPNRARNARTREIAFLRVQLEKLQLDFQSLQRQKTEKQRREAQQPTDVLASAPQIPSLWQKLGDRQRQRREEAEETNVRLKLALEHHQKLTNALSSFLQMRANKLADDYSSFTDLRFVKHHVVQALDFSQDNSDFHRLLQLLDTVYQGMGTIFAANGLAHMDITPGEVHFREQTKGKYRYLEFFSNNILPFELNATKEATWAYFKGIDKHLGYGNLYSKAAKDLDEPFTVVEDLTKELYAGSARADIRIKQVIRRYVEDERDVVIRVYRAVPVEIKHKCLSRLTYQLQGYAVTKRAPISTPERELSILQLCTLVSFDQDEVEAASDPFSLRVFKDFLIAHTARNTRVNPVISVITFLLDDEGAAFHATLSFHAALSFVDEFVNDEDKATDLSASTQLQEGVEPPSGNSGPLLPVRTVTSGGDVDSRRTRERDCYGKQEFTPTRTERAVSAGRKSLAFVHSSSSLNWMSSLGDLVRRRALKVTKECTALTEQSCLTHHVVNVLHSLHKGGKGSGRAVHDHRELTKELHSDSSRADIKVKQVVRRYVEPDRDFFVIWVSLVAPAQIKHKMLRGLMYNLQGYAVTKRSPDSIPGQELSVLQQCSLVSLNQDARCDPTNLHALTSFLVVNTA</sequence>
<dbReference type="PANTHER" id="PTHR35796:SF3">
    <property type="entry name" value="BHLH DOMAIN-CONTAINING PROTEIN"/>
    <property type="match status" value="1"/>
</dbReference>
<gene>
    <name evidence="2" type="ORF">PC113_g6268</name>
</gene>
<dbReference type="AlphaFoldDB" id="A0A8T0ZHR3"/>
<dbReference type="Proteomes" id="UP000735874">
    <property type="component" value="Unassembled WGS sequence"/>
</dbReference>
<evidence type="ECO:0000256" key="1">
    <source>
        <dbReference type="SAM" id="MobiDB-lite"/>
    </source>
</evidence>
<evidence type="ECO:0000313" key="2">
    <source>
        <dbReference type="EMBL" id="KAG2862496.1"/>
    </source>
</evidence>
<proteinExistence type="predicted"/>
<dbReference type="EMBL" id="RCMG01000127">
    <property type="protein sequence ID" value="KAG2862496.1"/>
    <property type="molecule type" value="Genomic_DNA"/>
</dbReference>
<feature type="compositionally biased region" description="Basic and acidic residues" evidence="1">
    <location>
        <begin position="56"/>
        <end position="68"/>
    </location>
</feature>
<protein>
    <submittedName>
        <fullName evidence="2">Uncharacterized protein</fullName>
    </submittedName>
</protein>
<dbReference type="VEuPathDB" id="FungiDB:PC110_g15610"/>
<name>A0A8T0ZHR3_9STRA</name>
<feature type="region of interest" description="Disordered" evidence="1">
    <location>
        <begin position="42"/>
        <end position="68"/>
    </location>
</feature>
<accession>A0A8T0ZHR3</accession>
<feature type="region of interest" description="Disordered" evidence="1">
    <location>
        <begin position="475"/>
        <end position="511"/>
    </location>
</feature>
<dbReference type="VEuPathDB" id="FungiDB:PC110_g15611"/>
<evidence type="ECO:0000313" key="3">
    <source>
        <dbReference type="Proteomes" id="UP000735874"/>
    </source>
</evidence>
<dbReference type="PANTHER" id="PTHR35796">
    <property type="entry name" value="HYPOTHETICAL CYTOSOLIC PROTEIN"/>
    <property type="match status" value="1"/>
</dbReference>
<reference evidence="2" key="1">
    <citation type="submission" date="2018-10" db="EMBL/GenBank/DDBJ databases">
        <title>Effector identification in a new, highly contiguous assembly of the strawberry crown rot pathogen Phytophthora cactorum.</title>
        <authorList>
            <person name="Armitage A.D."/>
            <person name="Nellist C.F."/>
            <person name="Bates H."/>
            <person name="Vickerstaff R.J."/>
            <person name="Harrison R.J."/>
        </authorList>
    </citation>
    <scope>NUCLEOTIDE SEQUENCE</scope>
    <source>
        <strain evidence="2">15-7</strain>
    </source>
</reference>